<name>A0ABY7FGC8_MYAAR</name>
<dbReference type="PANTHER" id="PTHR34239:SF2">
    <property type="entry name" value="TRANSPOSABLE ELEMENT P TRANSPOSASE_THAP9 CONSERVED DOMAIN-CONTAINING PROTEIN"/>
    <property type="match status" value="1"/>
</dbReference>
<feature type="compositionally biased region" description="Polar residues" evidence="1">
    <location>
        <begin position="37"/>
        <end position="70"/>
    </location>
</feature>
<evidence type="ECO:0000313" key="2">
    <source>
        <dbReference type="EMBL" id="WAR20011.1"/>
    </source>
</evidence>
<accession>A0ABY7FGC8</accession>
<protein>
    <submittedName>
        <fullName evidence="2">Uncharacterized protein</fullName>
    </submittedName>
</protein>
<dbReference type="Proteomes" id="UP001164746">
    <property type="component" value="Chromosome 11"/>
</dbReference>
<feature type="compositionally biased region" description="Basic and acidic residues" evidence="1">
    <location>
        <begin position="106"/>
        <end position="125"/>
    </location>
</feature>
<proteinExistence type="predicted"/>
<dbReference type="PANTHER" id="PTHR34239">
    <property type="entry name" value="APPLE DOMAIN-CONTAINING PROTEIN"/>
    <property type="match status" value="1"/>
</dbReference>
<sequence>MSINGAFLQNSRDVLVEKTGRIEERSVMDVLELDDSVSMSSDHTDKSFSGFSSLEDNQNHSSDGSVSEIMTTKPKKVVKSVVVPIKSKTLVKTSKTKKPLNKKPKKSSDKKKVSSDKNKNSDKQSSDNNGIDISKLTPENIESLRGLLGIDSSSFNDFEQFSPQDYPRMQIQIDANDISDTELAEENVLPPPDFTSMFDTDSNNNQVSSEFGWTMPKLKAPEMGEPVSEPLAKLVNVASTKQCEMDGVVTKYKVPSNCDLATPPTVNQEIWKIMNKGGHLNDKLMVDIQNLVAAGIGSVLKLVNLLKDQSLSTESKGVLSDTLTILGQTQYNLSMRRRYMIRPSLKKKYAGLCNLSTEVTKKLFGDHIDKEIKSCETLSSIGKDSYPQRGTFARGRGRFQQRRGGYGSYYQPRYQPYEQYRPRGAGSWRGSSPKRSIESSVGKLKLYVDQWKNYTNDPWIINAVSGYKIDFVKQPYQGKVPNEIPFDGDKWEIVNDERKVQLLKPFMNQKSLYQLYSLFQNQTTNLDLSLILDF</sequence>
<feature type="region of interest" description="Disordered" evidence="1">
    <location>
        <begin position="37"/>
        <end position="71"/>
    </location>
</feature>
<keyword evidence="3" id="KW-1185">Reference proteome</keyword>
<feature type="compositionally biased region" description="Basic residues" evidence="1">
    <location>
        <begin position="94"/>
        <end position="105"/>
    </location>
</feature>
<feature type="region of interest" description="Disordered" evidence="1">
    <location>
        <begin position="92"/>
        <end position="134"/>
    </location>
</feature>
<evidence type="ECO:0000313" key="3">
    <source>
        <dbReference type="Proteomes" id="UP001164746"/>
    </source>
</evidence>
<reference evidence="2" key="1">
    <citation type="submission" date="2022-11" db="EMBL/GenBank/DDBJ databases">
        <title>Centuries of genome instability and evolution in soft-shell clam transmissible cancer (bioRxiv).</title>
        <authorList>
            <person name="Hart S.F.M."/>
            <person name="Yonemitsu M.A."/>
            <person name="Giersch R.M."/>
            <person name="Beal B.F."/>
            <person name="Arriagada G."/>
            <person name="Davis B.W."/>
            <person name="Ostrander E.A."/>
            <person name="Goff S.P."/>
            <person name="Metzger M.J."/>
        </authorList>
    </citation>
    <scope>NUCLEOTIDE SEQUENCE</scope>
    <source>
        <strain evidence="2">MELC-2E11</strain>
        <tissue evidence="2">Siphon/mantle</tissue>
    </source>
</reference>
<evidence type="ECO:0000256" key="1">
    <source>
        <dbReference type="SAM" id="MobiDB-lite"/>
    </source>
</evidence>
<dbReference type="EMBL" id="CP111022">
    <property type="protein sequence ID" value="WAR20011.1"/>
    <property type="molecule type" value="Genomic_DNA"/>
</dbReference>
<gene>
    <name evidence="2" type="ORF">MAR_001849</name>
</gene>
<organism evidence="2 3">
    <name type="scientific">Mya arenaria</name>
    <name type="common">Soft-shell clam</name>
    <dbReference type="NCBI Taxonomy" id="6604"/>
    <lineage>
        <taxon>Eukaryota</taxon>
        <taxon>Metazoa</taxon>
        <taxon>Spiralia</taxon>
        <taxon>Lophotrochozoa</taxon>
        <taxon>Mollusca</taxon>
        <taxon>Bivalvia</taxon>
        <taxon>Autobranchia</taxon>
        <taxon>Heteroconchia</taxon>
        <taxon>Euheterodonta</taxon>
        <taxon>Imparidentia</taxon>
        <taxon>Neoheterodontei</taxon>
        <taxon>Myida</taxon>
        <taxon>Myoidea</taxon>
        <taxon>Myidae</taxon>
        <taxon>Mya</taxon>
    </lineage>
</organism>